<dbReference type="EC" id="1.-.-.-" evidence="7"/>
<keyword evidence="3 7" id="KW-0274">FAD</keyword>
<dbReference type="FunFam" id="3.50.50.60:FF:000099">
    <property type="entry name" value="Flavin-containing monooxygenase"/>
    <property type="match status" value="2"/>
</dbReference>
<sequence length="913" mass="104030">MTPPPNSISSRNVAVIGAGAAGLVAARELRREGHTVTAYERQKQVGGLWVYTPNVEPDSLSIDPDRTIVHSSIYQSLRTNLPRECMGYSDFPFVTRPDDESRDPRRYPDHREVMRYLQDFAKEFEIEEMIRFETEILRVEPAAENSREWRVQFRSSNGVSGEDIFDAVVVCNGHFTEPRLAHIPGIESWRGKQIHSHNYRVPDPFKDQVVIVIGNQSSGSDISRDIATLAKEVHIAAKSDAYEKESSIYSNLHIHPTIDRVYSDGSVVFQDGKVVFADAIVHCTGYKYCFPFLETDGYVTVEDNRVGPLYKHVFPPALAPGLSFIGLPSMALQFFMFEIQSKWVASVLSGRVKLPSEDKMMEDVIAFYAKLKSLGIPKRFTHFLTDPQWTPMFEKLKPHEAVLISQTEYFNWIAEQCGCSSIERWREEQYNIAIKKDEDTFRDDWDDDDQLIEEAYRDFAKFKPTKVAVIGAGAAGLVAARELRRENHSVVVFERDSKVGGLWVYTPNSEPDPLSLDPNRTIVHSSVYDSLRTNLPRECMGYRDFPFVPRPGDDESRDQRRYPSHREVLAYLEDFAREFKLVEMVRFKTEVVLVEPEGQKWKVQSKNSDGISKDEIFDAVVVCNGHYTEPRVAHVPGIDSWPGKQIHSHNYRVPDQFKDQVVVVIGNFASGADISRDITGVAKEVHIASRSNPSKTYSKLPGSNNLWLHSMIESVHEDGSIVFQNGKVVQADTIVHCTGYKYHFPFLNTNGYITVEDNCVGPLYKHVFPPALAPGLSFIGLPWMTLQFFMFELQSKWVAAALSGRVTLPSEDKMMEDVTAYYAKREAYGQPKRYTHRLGGGQVEYLNWIAEQIGAPPGEQWRYQEIDGGYYRLATQSDTFRDKWDDDHLIVEAYEDFLRQKLISSLPSQLLES</sequence>
<protein>
    <recommendedName>
        <fullName evidence="7">Flavin-containing monooxygenase</fullName>
        <ecNumber evidence="7">1.-.-.-</ecNumber>
    </recommendedName>
</protein>
<evidence type="ECO:0000256" key="3">
    <source>
        <dbReference type="ARBA" id="ARBA00022827"/>
    </source>
</evidence>
<dbReference type="InterPro" id="IPR036188">
    <property type="entry name" value="FAD/NAD-bd_sf"/>
</dbReference>
<dbReference type="SUPFAM" id="SSF51905">
    <property type="entry name" value="FAD/NAD(P)-binding domain"/>
    <property type="match status" value="4"/>
</dbReference>
<dbReference type="EMBL" id="LR999451">
    <property type="protein sequence ID" value="CAE5957260.1"/>
    <property type="molecule type" value="Genomic_DNA"/>
</dbReference>
<comment type="cofactor">
    <cofactor evidence="7">
        <name>FAD</name>
        <dbReference type="ChEBI" id="CHEBI:57692"/>
    </cofactor>
</comment>
<evidence type="ECO:0000313" key="9">
    <source>
        <dbReference type="Proteomes" id="UP000682877"/>
    </source>
</evidence>
<dbReference type="PRINTS" id="PR00370">
    <property type="entry name" value="FMOXYGENASE"/>
</dbReference>
<keyword evidence="2 7" id="KW-0285">Flavoprotein</keyword>
<dbReference type="PANTHER" id="PTHR23023">
    <property type="entry name" value="DIMETHYLANILINE MONOOXYGENASE"/>
    <property type="match status" value="1"/>
</dbReference>
<dbReference type="InterPro" id="IPR000960">
    <property type="entry name" value="Flavin_mOase"/>
</dbReference>
<dbReference type="Proteomes" id="UP000682877">
    <property type="component" value="Chromosome 1"/>
</dbReference>
<keyword evidence="5 7" id="KW-0560">Oxidoreductase</keyword>
<evidence type="ECO:0000256" key="4">
    <source>
        <dbReference type="ARBA" id="ARBA00022857"/>
    </source>
</evidence>
<accession>A0A8S1ZEQ4</accession>
<dbReference type="Pfam" id="PF00743">
    <property type="entry name" value="FMO-like"/>
    <property type="match status" value="4"/>
</dbReference>
<evidence type="ECO:0000256" key="6">
    <source>
        <dbReference type="ARBA" id="ARBA00023033"/>
    </source>
</evidence>
<dbReference type="GO" id="GO:0050661">
    <property type="term" value="F:NADP binding"/>
    <property type="evidence" value="ECO:0007669"/>
    <property type="project" value="InterPro"/>
</dbReference>
<evidence type="ECO:0000256" key="2">
    <source>
        <dbReference type="ARBA" id="ARBA00022630"/>
    </source>
</evidence>
<evidence type="ECO:0000313" key="8">
    <source>
        <dbReference type="EMBL" id="CAE5957260.1"/>
    </source>
</evidence>
<gene>
    <name evidence="8" type="ORF">AARE701A_LOCUS982</name>
</gene>
<evidence type="ECO:0000256" key="7">
    <source>
        <dbReference type="RuleBase" id="RU361177"/>
    </source>
</evidence>
<dbReference type="AlphaFoldDB" id="A0A8S1ZEQ4"/>
<keyword evidence="9" id="KW-1185">Reference proteome</keyword>
<dbReference type="GO" id="GO:0050660">
    <property type="term" value="F:flavin adenine dinucleotide binding"/>
    <property type="evidence" value="ECO:0007669"/>
    <property type="project" value="InterPro"/>
</dbReference>
<comment type="similarity">
    <text evidence="1 7">Belongs to the FMO family.</text>
</comment>
<keyword evidence="6 7" id="KW-0503">Monooxygenase</keyword>
<dbReference type="InterPro" id="IPR050346">
    <property type="entry name" value="FMO-like"/>
</dbReference>
<reference evidence="8" key="1">
    <citation type="submission" date="2021-01" db="EMBL/GenBank/DDBJ databases">
        <authorList>
            <person name="Bezrukov I."/>
        </authorList>
    </citation>
    <scope>NUCLEOTIDE SEQUENCE</scope>
</reference>
<dbReference type="InterPro" id="IPR020946">
    <property type="entry name" value="Flavin_mOase-like"/>
</dbReference>
<dbReference type="Gene3D" id="3.50.50.60">
    <property type="entry name" value="FAD/NAD(P)-binding domain"/>
    <property type="match status" value="4"/>
</dbReference>
<evidence type="ECO:0000256" key="1">
    <source>
        <dbReference type="ARBA" id="ARBA00009183"/>
    </source>
</evidence>
<name>A0A8S1ZEQ4_ARAAE</name>
<keyword evidence="4" id="KW-0521">NADP</keyword>
<organism evidence="8 9">
    <name type="scientific">Arabidopsis arenosa</name>
    <name type="common">Sand rock-cress</name>
    <name type="synonym">Cardaminopsis arenosa</name>
    <dbReference type="NCBI Taxonomy" id="38785"/>
    <lineage>
        <taxon>Eukaryota</taxon>
        <taxon>Viridiplantae</taxon>
        <taxon>Streptophyta</taxon>
        <taxon>Embryophyta</taxon>
        <taxon>Tracheophyta</taxon>
        <taxon>Spermatophyta</taxon>
        <taxon>Magnoliopsida</taxon>
        <taxon>eudicotyledons</taxon>
        <taxon>Gunneridae</taxon>
        <taxon>Pentapetalae</taxon>
        <taxon>rosids</taxon>
        <taxon>malvids</taxon>
        <taxon>Brassicales</taxon>
        <taxon>Brassicaceae</taxon>
        <taxon>Camelineae</taxon>
        <taxon>Arabidopsis</taxon>
    </lineage>
</organism>
<proteinExistence type="inferred from homology"/>
<dbReference type="GO" id="GO:0004499">
    <property type="term" value="F:N,N-dimethylaniline monooxygenase activity"/>
    <property type="evidence" value="ECO:0007669"/>
    <property type="project" value="InterPro"/>
</dbReference>
<evidence type="ECO:0000256" key="5">
    <source>
        <dbReference type="ARBA" id="ARBA00023002"/>
    </source>
</evidence>